<dbReference type="Gene3D" id="2.60.120.10">
    <property type="entry name" value="Jelly Rolls"/>
    <property type="match status" value="1"/>
</dbReference>
<dbReference type="SUPFAM" id="SSF51206">
    <property type="entry name" value="cAMP-binding domain-like"/>
    <property type="match status" value="1"/>
</dbReference>
<feature type="domain" description="Cyclic nucleotide-binding" evidence="1">
    <location>
        <begin position="38"/>
        <end position="124"/>
    </location>
</feature>
<reference evidence="3" key="1">
    <citation type="submission" date="2018-09" db="EMBL/GenBank/DDBJ databases">
        <title>Chryseolinea sp. KIS68-18 isolated from soil.</title>
        <authorList>
            <person name="Weon H.-Y."/>
            <person name="Kwon S.-W."/>
            <person name="Lee S.A."/>
        </authorList>
    </citation>
    <scope>NUCLEOTIDE SEQUENCE [LARGE SCALE GENOMIC DNA]</scope>
    <source>
        <strain evidence="3">KIS68-18</strain>
    </source>
</reference>
<dbReference type="AlphaFoldDB" id="A0A385SID9"/>
<sequence>MVKQNRNHMFHALHKLLSAIRPITQEEWLTFTSCLTEKNFPAKTVCLSAGQVCRGLYFIETGAVRSYALKNGQEICNHFYFENEFASDFESLTLQQPSKHTLETLEETRIVYGDREKMLALYKRAPVFESIGRAIVEQMMIRQNAYAGLFTLYSPTERYQFVVEHHPELVRRVPLQYLATYLGVARETLSRIRARISD</sequence>
<name>A0A385SID9_9BACT</name>
<dbReference type="InterPro" id="IPR018490">
    <property type="entry name" value="cNMP-bd_dom_sf"/>
</dbReference>
<keyword evidence="3" id="KW-1185">Reference proteome</keyword>
<dbReference type="KEGG" id="chk:D4L85_06390"/>
<dbReference type="InterPro" id="IPR000595">
    <property type="entry name" value="cNMP-bd_dom"/>
</dbReference>
<protein>
    <submittedName>
        <fullName evidence="2">Crp/Fnr family transcriptional regulator</fullName>
    </submittedName>
</protein>
<organism evidence="2 3">
    <name type="scientific">Chryseolinea soli</name>
    <dbReference type="NCBI Taxonomy" id="2321403"/>
    <lineage>
        <taxon>Bacteria</taxon>
        <taxon>Pseudomonadati</taxon>
        <taxon>Bacteroidota</taxon>
        <taxon>Cytophagia</taxon>
        <taxon>Cytophagales</taxon>
        <taxon>Fulvivirgaceae</taxon>
        <taxon>Chryseolinea</taxon>
    </lineage>
</organism>
<proteinExistence type="predicted"/>
<evidence type="ECO:0000313" key="2">
    <source>
        <dbReference type="EMBL" id="AYB30236.1"/>
    </source>
</evidence>
<dbReference type="Pfam" id="PF00027">
    <property type="entry name" value="cNMP_binding"/>
    <property type="match status" value="1"/>
</dbReference>
<gene>
    <name evidence="2" type="ORF">D4L85_06390</name>
</gene>
<evidence type="ECO:0000259" key="1">
    <source>
        <dbReference type="Pfam" id="PF00027"/>
    </source>
</evidence>
<dbReference type="Proteomes" id="UP000266183">
    <property type="component" value="Chromosome"/>
</dbReference>
<accession>A0A385SID9</accession>
<dbReference type="CDD" id="cd00038">
    <property type="entry name" value="CAP_ED"/>
    <property type="match status" value="1"/>
</dbReference>
<dbReference type="InterPro" id="IPR014710">
    <property type="entry name" value="RmlC-like_jellyroll"/>
</dbReference>
<evidence type="ECO:0000313" key="3">
    <source>
        <dbReference type="Proteomes" id="UP000266183"/>
    </source>
</evidence>
<dbReference type="EMBL" id="CP032382">
    <property type="protein sequence ID" value="AYB30236.1"/>
    <property type="molecule type" value="Genomic_DNA"/>
</dbReference>